<evidence type="ECO:0000256" key="1">
    <source>
        <dbReference type="SAM" id="MobiDB-lite"/>
    </source>
</evidence>
<organism evidence="2 3">
    <name type="scientific">Oryza meyeriana var. granulata</name>
    <dbReference type="NCBI Taxonomy" id="110450"/>
    <lineage>
        <taxon>Eukaryota</taxon>
        <taxon>Viridiplantae</taxon>
        <taxon>Streptophyta</taxon>
        <taxon>Embryophyta</taxon>
        <taxon>Tracheophyta</taxon>
        <taxon>Spermatophyta</taxon>
        <taxon>Magnoliopsida</taxon>
        <taxon>Liliopsida</taxon>
        <taxon>Poales</taxon>
        <taxon>Poaceae</taxon>
        <taxon>BOP clade</taxon>
        <taxon>Oryzoideae</taxon>
        <taxon>Oryzeae</taxon>
        <taxon>Oryzinae</taxon>
        <taxon>Oryza</taxon>
        <taxon>Oryza meyeriana</taxon>
    </lineage>
</organism>
<name>A0A6G1CX52_9ORYZ</name>
<evidence type="ECO:0000313" key="2">
    <source>
        <dbReference type="EMBL" id="KAF0904766.1"/>
    </source>
</evidence>
<feature type="region of interest" description="Disordered" evidence="1">
    <location>
        <begin position="1"/>
        <end position="20"/>
    </location>
</feature>
<sequence>MPLPPAPCAPGHHQDCKRPHAAVTGEHPCNMSGLASHAPTRIASGHAPRATLPPATVATRHARH</sequence>
<proteinExistence type="predicted"/>
<reference evidence="2 3" key="1">
    <citation type="submission" date="2019-11" db="EMBL/GenBank/DDBJ databases">
        <title>Whole genome sequence of Oryza granulata.</title>
        <authorList>
            <person name="Li W."/>
        </authorList>
    </citation>
    <scope>NUCLEOTIDE SEQUENCE [LARGE SCALE GENOMIC DNA]</scope>
    <source>
        <strain evidence="3">cv. Menghai</strain>
        <tissue evidence="2">Leaf</tissue>
    </source>
</reference>
<protein>
    <submittedName>
        <fullName evidence="2">Uncharacterized protein</fullName>
    </submittedName>
</protein>
<accession>A0A6G1CX52</accession>
<gene>
    <name evidence="2" type="ORF">E2562_037005</name>
</gene>
<feature type="region of interest" description="Disordered" evidence="1">
    <location>
        <begin position="32"/>
        <end position="64"/>
    </location>
</feature>
<dbReference type="Proteomes" id="UP000479710">
    <property type="component" value="Unassembled WGS sequence"/>
</dbReference>
<evidence type="ECO:0000313" key="3">
    <source>
        <dbReference type="Proteomes" id="UP000479710"/>
    </source>
</evidence>
<dbReference type="AlphaFoldDB" id="A0A6G1CX52"/>
<dbReference type="EMBL" id="SPHZ02000008">
    <property type="protein sequence ID" value="KAF0904766.1"/>
    <property type="molecule type" value="Genomic_DNA"/>
</dbReference>
<comment type="caution">
    <text evidence="2">The sequence shown here is derived from an EMBL/GenBank/DDBJ whole genome shotgun (WGS) entry which is preliminary data.</text>
</comment>
<keyword evidence="3" id="KW-1185">Reference proteome</keyword>